<evidence type="ECO:0000256" key="3">
    <source>
        <dbReference type="ARBA" id="ARBA00022722"/>
    </source>
</evidence>
<keyword evidence="2" id="KW-1277">Toxin-antitoxin system</keyword>
<dbReference type="Pfam" id="PF01850">
    <property type="entry name" value="PIN"/>
    <property type="match status" value="1"/>
</dbReference>
<dbReference type="Gene3D" id="3.40.50.1010">
    <property type="entry name" value="5'-nuclease"/>
    <property type="match status" value="1"/>
</dbReference>
<protein>
    <submittedName>
        <fullName evidence="9">Type II toxin-antitoxin system VapC family toxin</fullName>
    </submittedName>
</protein>
<dbReference type="PANTHER" id="PTHR33653:SF1">
    <property type="entry name" value="RIBONUCLEASE VAPC2"/>
    <property type="match status" value="1"/>
</dbReference>
<dbReference type="EMBL" id="VCDN01000087">
    <property type="protein sequence ID" value="MDX7988973.1"/>
    <property type="molecule type" value="Genomic_DNA"/>
</dbReference>
<dbReference type="RefSeq" id="WP_319931372.1">
    <property type="nucleotide sequence ID" value="NZ_VCDN01000087.1"/>
</dbReference>
<name>A0ABU4SDU2_9GAMM</name>
<reference evidence="10" key="1">
    <citation type="journal article" date="2024" name="Toxins">
        <title>Genome Sequence Analysis of Native Xenorhabdus Strains Isolated from Entomopathogenic Nematodes in Argentina.</title>
        <authorList>
            <person name="Palma L."/>
            <person name="Frizzo L."/>
            <person name="Kaiser S."/>
            <person name="Berry C."/>
            <person name="Caballero P."/>
            <person name="Bode H.B."/>
            <person name="Del Valle E.E."/>
        </authorList>
    </citation>
    <scope>NUCLEOTIDE SEQUENCE [LARGE SCALE GENOMIC DNA]</scope>
    <source>
        <strain evidence="10">12</strain>
    </source>
</reference>
<dbReference type="InterPro" id="IPR029060">
    <property type="entry name" value="PIN-like_dom_sf"/>
</dbReference>
<proteinExistence type="inferred from homology"/>
<evidence type="ECO:0000256" key="1">
    <source>
        <dbReference type="ARBA" id="ARBA00001946"/>
    </source>
</evidence>
<dbReference type="Proteomes" id="UP001271890">
    <property type="component" value="Unassembled WGS sequence"/>
</dbReference>
<evidence type="ECO:0000256" key="2">
    <source>
        <dbReference type="ARBA" id="ARBA00022649"/>
    </source>
</evidence>
<evidence type="ECO:0000256" key="5">
    <source>
        <dbReference type="ARBA" id="ARBA00022801"/>
    </source>
</evidence>
<comment type="cofactor">
    <cofactor evidence="1">
        <name>Mg(2+)</name>
        <dbReference type="ChEBI" id="CHEBI:18420"/>
    </cofactor>
</comment>
<comment type="similarity">
    <text evidence="7">Belongs to the PINc/VapC protein family.</text>
</comment>
<evidence type="ECO:0000256" key="4">
    <source>
        <dbReference type="ARBA" id="ARBA00022723"/>
    </source>
</evidence>
<dbReference type="InterPro" id="IPR050556">
    <property type="entry name" value="Type_II_TA_system_RNase"/>
</dbReference>
<dbReference type="CDD" id="cd18746">
    <property type="entry name" value="PIN_VapC4-5_FitB-like"/>
    <property type="match status" value="1"/>
</dbReference>
<keyword evidence="3" id="KW-0540">Nuclease</keyword>
<evidence type="ECO:0000256" key="6">
    <source>
        <dbReference type="ARBA" id="ARBA00022842"/>
    </source>
</evidence>
<evidence type="ECO:0000256" key="7">
    <source>
        <dbReference type="ARBA" id="ARBA00038093"/>
    </source>
</evidence>
<keyword evidence="6" id="KW-0460">Magnesium</keyword>
<keyword evidence="4" id="KW-0479">Metal-binding</keyword>
<evidence type="ECO:0000313" key="9">
    <source>
        <dbReference type="EMBL" id="MDX7988973.1"/>
    </source>
</evidence>
<accession>A0ABU4SDU2</accession>
<comment type="caution">
    <text evidence="9">The sequence shown here is derived from an EMBL/GenBank/DDBJ whole genome shotgun (WGS) entry which is preliminary data.</text>
</comment>
<feature type="domain" description="PIN" evidence="8">
    <location>
        <begin position="2"/>
        <end position="122"/>
    </location>
</feature>
<sequence>MYVLDTNVVSELRKIRAGKANPNVTKWAENVDATSLFVSTITIMELELGVLLIERKDATQGAMLRVWLEQHVLPEFSERSLSVDTAVAQRCARLHVPDKCSERDALIAATALVHGMTVVTRNVADFQPTGVTILNPWEPNP</sequence>
<evidence type="ECO:0000259" key="8">
    <source>
        <dbReference type="Pfam" id="PF01850"/>
    </source>
</evidence>
<gene>
    <name evidence="9" type="ORF">FE392_16905</name>
</gene>
<keyword evidence="10" id="KW-1185">Reference proteome</keyword>
<dbReference type="PANTHER" id="PTHR33653">
    <property type="entry name" value="RIBONUCLEASE VAPC2"/>
    <property type="match status" value="1"/>
</dbReference>
<evidence type="ECO:0000313" key="10">
    <source>
        <dbReference type="Proteomes" id="UP001271890"/>
    </source>
</evidence>
<dbReference type="InterPro" id="IPR002716">
    <property type="entry name" value="PIN_dom"/>
</dbReference>
<dbReference type="SUPFAM" id="SSF88723">
    <property type="entry name" value="PIN domain-like"/>
    <property type="match status" value="1"/>
</dbReference>
<keyword evidence="5" id="KW-0378">Hydrolase</keyword>
<organism evidence="9 10">
    <name type="scientific">Xenorhabdus santafensis</name>
    <dbReference type="NCBI Taxonomy" id="2582833"/>
    <lineage>
        <taxon>Bacteria</taxon>
        <taxon>Pseudomonadati</taxon>
        <taxon>Pseudomonadota</taxon>
        <taxon>Gammaproteobacteria</taxon>
        <taxon>Enterobacterales</taxon>
        <taxon>Morganellaceae</taxon>
        <taxon>Xenorhabdus</taxon>
    </lineage>
</organism>